<keyword evidence="2" id="KW-1185">Reference proteome</keyword>
<evidence type="ECO:0000313" key="2">
    <source>
        <dbReference type="Proteomes" id="UP000601435"/>
    </source>
</evidence>
<gene>
    <name evidence="1" type="ORF">SNEC2469_LOCUS23780</name>
</gene>
<name>A0A812YZG6_9DINO</name>
<comment type="caution">
    <text evidence="1">The sequence shown here is derived from an EMBL/GenBank/DDBJ whole genome shotgun (WGS) entry which is preliminary data.</text>
</comment>
<sequence>YVSQVFNQTDAYRRLPSEFSHGALLSDNRQEFEQEDLLHTRAVSEWLASAQPPLNASDFFHIKVEELGRGLGELSRRLCDNMNYCQPLPRMPKVNSFSKPISARVWANCWRGGAALQAYHRYRADFQELGYSPHSWN</sequence>
<organism evidence="1 2">
    <name type="scientific">Symbiodinium necroappetens</name>
    <dbReference type="NCBI Taxonomy" id="1628268"/>
    <lineage>
        <taxon>Eukaryota</taxon>
        <taxon>Sar</taxon>
        <taxon>Alveolata</taxon>
        <taxon>Dinophyceae</taxon>
        <taxon>Suessiales</taxon>
        <taxon>Symbiodiniaceae</taxon>
        <taxon>Symbiodinium</taxon>
    </lineage>
</organism>
<feature type="non-terminal residue" evidence="1">
    <location>
        <position position="1"/>
    </location>
</feature>
<dbReference type="Proteomes" id="UP000601435">
    <property type="component" value="Unassembled WGS sequence"/>
</dbReference>
<protein>
    <submittedName>
        <fullName evidence="1">Uncharacterized protein</fullName>
    </submittedName>
</protein>
<accession>A0A812YZG6</accession>
<dbReference type="EMBL" id="CAJNJA010044808">
    <property type="protein sequence ID" value="CAE7804626.1"/>
    <property type="molecule type" value="Genomic_DNA"/>
</dbReference>
<reference evidence="1" key="1">
    <citation type="submission" date="2021-02" db="EMBL/GenBank/DDBJ databases">
        <authorList>
            <person name="Dougan E. K."/>
            <person name="Rhodes N."/>
            <person name="Thang M."/>
            <person name="Chan C."/>
        </authorList>
    </citation>
    <scope>NUCLEOTIDE SEQUENCE</scope>
</reference>
<feature type="non-terminal residue" evidence="1">
    <location>
        <position position="137"/>
    </location>
</feature>
<dbReference type="AlphaFoldDB" id="A0A812YZG6"/>
<dbReference type="OrthoDB" id="410083at2759"/>
<evidence type="ECO:0000313" key="1">
    <source>
        <dbReference type="EMBL" id="CAE7804626.1"/>
    </source>
</evidence>
<proteinExistence type="predicted"/>